<dbReference type="InterPro" id="IPR053136">
    <property type="entry name" value="UTP_pyrophosphatase-like"/>
</dbReference>
<dbReference type="Proteomes" id="UP001060112">
    <property type="component" value="Chromosome"/>
</dbReference>
<gene>
    <name evidence="2" type="ORF">NMU03_16430</name>
</gene>
<dbReference type="RefSeq" id="WP_290140024.1">
    <property type="nucleotide sequence ID" value="NZ_CP101620.1"/>
</dbReference>
<name>A0ABY5I195_9FIRM</name>
<dbReference type="PANTHER" id="PTHR30399:SF1">
    <property type="entry name" value="UTP PYROPHOSPHATASE"/>
    <property type="match status" value="1"/>
</dbReference>
<sequence>MKEYQMQLNDEIVTYQLTYKHIKNVRMRVRDGLLVISAPYGTPQKYIEMMIYTYRQRLLDQIHAYQPYFQYAENGFVLIFNQRYHLVIRDVGIKRCQFHGTDLYVYHHDIQSCVEKECQRLLREYIEERVIHYLAHDFDLDMPHIDIKKYKSRWGSCYYKEQRISFHLGLIHLDKELIDYVIVHELCHFIYHDHSALFYREIAKRLPNYQQLQRRLKGKHT</sequence>
<reference evidence="2" key="1">
    <citation type="submission" date="2022-07" db="EMBL/GenBank/DDBJ databases">
        <title>Faecal culturing of patients with breast cancer.</title>
        <authorList>
            <person name="Teng N.M.Y."/>
            <person name="Kiu R."/>
            <person name="Evans R."/>
            <person name="Baker D.J."/>
            <person name="Zenner C."/>
            <person name="Robinson S.D."/>
            <person name="Hall L.J."/>
        </authorList>
    </citation>
    <scope>NUCLEOTIDE SEQUENCE</scope>
    <source>
        <strain evidence="2">LH1062</strain>
    </source>
</reference>
<proteinExistence type="predicted"/>
<dbReference type="PANTHER" id="PTHR30399">
    <property type="entry name" value="UNCHARACTERIZED PROTEIN YGJP"/>
    <property type="match status" value="1"/>
</dbReference>
<feature type="domain" description="YgjP-like metallopeptidase" evidence="1">
    <location>
        <begin position="23"/>
        <end position="217"/>
    </location>
</feature>
<dbReference type="EMBL" id="CP101620">
    <property type="protein sequence ID" value="UTY39131.1"/>
    <property type="molecule type" value="Genomic_DNA"/>
</dbReference>
<evidence type="ECO:0000313" key="2">
    <source>
        <dbReference type="EMBL" id="UTY39131.1"/>
    </source>
</evidence>
<dbReference type="Pfam" id="PF01863">
    <property type="entry name" value="YgjP-like"/>
    <property type="match status" value="1"/>
</dbReference>
<dbReference type="InterPro" id="IPR002725">
    <property type="entry name" value="YgjP-like_metallopeptidase"/>
</dbReference>
<evidence type="ECO:0000259" key="1">
    <source>
        <dbReference type="Pfam" id="PF01863"/>
    </source>
</evidence>
<protein>
    <submittedName>
        <fullName evidence="2">M48 family metallopeptidase</fullName>
    </submittedName>
</protein>
<evidence type="ECO:0000313" key="3">
    <source>
        <dbReference type="Proteomes" id="UP001060112"/>
    </source>
</evidence>
<dbReference type="Gene3D" id="3.30.2010.10">
    <property type="entry name" value="Metalloproteases ('zincins'), catalytic domain"/>
    <property type="match status" value="1"/>
</dbReference>
<dbReference type="CDD" id="cd07344">
    <property type="entry name" value="M48_yhfN_like"/>
    <property type="match status" value="1"/>
</dbReference>
<keyword evidence="3" id="KW-1185">Reference proteome</keyword>
<organism evidence="2 3">
    <name type="scientific">Allocoprobacillus halotolerans</name>
    <dbReference type="NCBI Taxonomy" id="2944914"/>
    <lineage>
        <taxon>Bacteria</taxon>
        <taxon>Bacillati</taxon>
        <taxon>Bacillota</taxon>
        <taxon>Erysipelotrichia</taxon>
        <taxon>Erysipelotrichales</taxon>
        <taxon>Erysipelotrichaceae</taxon>
        <taxon>Allocoprobacillus</taxon>
    </lineage>
</organism>
<accession>A0ABY5I195</accession>